<dbReference type="InterPro" id="IPR036770">
    <property type="entry name" value="Ankyrin_rpt-contain_sf"/>
</dbReference>
<accession>A0ABR2JNW7</accession>
<dbReference type="Proteomes" id="UP001470230">
    <property type="component" value="Unassembled WGS sequence"/>
</dbReference>
<reference evidence="1 2" key="1">
    <citation type="submission" date="2024-04" db="EMBL/GenBank/DDBJ databases">
        <title>Tritrichomonas musculus Genome.</title>
        <authorList>
            <person name="Alves-Ferreira E."/>
            <person name="Grigg M."/>
            <person name="Lorenzi H."/>
            <person name="Galac M."/>
        </authorList>
    </citation>
    <scope>NUCLEOTIDE SEQUENCE [LARGE SCALE GENOMIC DNA]</scope>
    <source>
        <strain evidence="1 2">EAF2021</strain>
    </source>
</reference>
<name>A0ABR2JNW7_9EUKA</name>
<evidence type="ECO:0000313" key="2">
    <source>
        <dbReference type="Proteomes" id="UP001470230"/>
    </source>
</evidence>
<proteinExistence type="predicted"/>
<evidence type="ECO:0000313" key="1">
    <source>
        <dbReference type="EMBL" id="KAK8880541.1"/>
    </source>
</evidence>
<dbReference type="EMBL" id="JAPFFF010000010">
    <property type="protein sequence ID" value="KAK8880541.1"/>
    <property type="molecule type" value="Genomic_DNA"/>
</dbReference>
<sequence length="266" mass="32412">MNKSIANEMTKGKYREMKYPEYFYPEIKPFQEDLYRDINQDNFEEKREIGENDDFIFEMIRKDLVEDFISYVNKTNFSLETRFMTSIFETNSFLVKSLSTSLIEYAAFHGSIQILQYLLFNKVEFNQSLWKFAIHGNNAEIIHLLEENKLKPDDEFLNQYLEEAIKCHHNGIANYFQNIYLQKEKYDAYFQCFKYYNFFFIENELLHNHFSLYDLCQYEYYDLVDFILKSEDDNINDIIILNIKKFDPIHQKLCFNRVFNLFMIKF</sequence>
<keyword evidence="2" id="KW-1185">Reference proteome</keyword>
<dbReference type="PANTHER" id="PTHR24159">
    <property type="match status" value="1"/>
</dbReference>
<evidence type="ECO:0008006" key="3">
    <source>
        <dbReference type="Google" id="ProtNLM"/>
    </source>
</evidence>
<dbReference type="PANTHER" id="PTHR24159:SF5">
    <property type="entry name" value="ANK_REP_REGION DOMAIN-CONTAINING PROTEIN"/>
    <property type="match status" value="1"/>
</dbReference>
<dbReference type="SUPFAM" id="SSF48403">
    <property type="entry name" value="Ankyrin repeat"/>
    <property type="match status" value="1"/>
</dbReference>
<comment type="caution">
    <text evidence="1">The sequence shown here is derived from an EMBL/GenBank/DDBJ whole genome shotgun (WGS) entry which is preliminary data.</text>
</comment>
<protein>
    <recommendedName>
        <fullName evidence="3">DUF3447 domain-containing protein</fullName>
    </recommendedName>
</protein>
<gene>
    <name evidence="1" type="ORF">M9Y10_003221</name>
</gene>
<organism evidence="1 2">
    <name type="scientific">Tritrichomonas musculus</name>
    <dbReference type="NCBI Taxonomy" id="1915356"/>
    <lineage>
        <taxon>Eukaryota</taxon>
        <taxon>Metamonada</taxon>
        <taxon>Parabasalia</taxon>
        <taxon>Tritrichomonadida</taxon>
        <taxon>Tritrichomonadidae</taxon>
        <taxon>Tritrichomonas</taxon>
    </lineage>
</organism>